<feature type="domain" description="Fibronectin type-III" evidence="6">
    <location>
        <begin position="695"/>
        <end position="792"/>
    </location>
</feature>
<reference evidence="7" key="1">
    <citation type="submission" date="2023-05" db="EMBL/GenBank/DDBJ databases">
        <title>Comparative genomics of Bacillaceae isolates and their secondary metabolite potential.</title>
        <authorList>
            <person name="Song L."/>
            <person name="Nielsen L.J."/>
            <person name="Mohite O."/>
            <person name="Xu X."/>
            <person name="Weber T."/>
            <person name="Kovacs A.T."/>
        </authorList>
    </citation>
    <scope>NUCLEOTIDE SEQUENCE</scope>
    <source>
        <strain evidence="7">XLM17</strain>
    </source>
</reference>
<dbReference type="EMBL" id="CP126114">
    <property type="protein sequence ID" value="WHY85078.1"/>
    <property type="molecule type" value="Genomic_DNA"/>
</dbReference>
<dbReference type="Pfam" id="PF12708">
    <property type="entry name" value="Pect-lyase_RHGA_epim"/>
    <property type="match status" value="1"/>
</dbReference>
<dbReference type="Pfam" id="PF00295">
    <property type="entry name" value="Glyco_hydro_28"/>
    <property type="match status" value="1"/>
</dbReference>
<name>A0AA95SBJ7_9BACI</name>
<dbReference type="GO" id="GO:0005975">
    <property type="term" value="P:carbohydrate metabolic process"/>
    <property type="evidence" value="ECO:0007669"/>
    <property type="project" value="InterPro"/>
</dbReference>
<dbReference type="PROSITE" id="PS50095">
    <property type="entry name" value="PLAT"/>
    <property type="match status" value="1"/>
</dbReference>
<keyword evidence="8" id="KW-1185">Reference proteome</keyword>
<evidence type="ECO:0000259" key="5">
    <source>
        <dbReference type="PROSITE" id="PS50095"/>
    </source>
</evidence>
<proteinExistence type="inferred from homology"/>
<keyword evidence="2 4" id="KW-0378">Hydrolase</keyword>
<dbReference type="InterPro" id="IPR011050">
    <property type="entry name" value="Pectin_lyase_fold/virulence"/>
</dbReference>
<sequence>MRFIRNLSILSIVLLMLNSLFNVSGFVMKANAETQISAPQNLKVPALAYDENSITLVWEKPADYENIVDYNVYMDGKKIGSANNQSISPAKSHIDKFYADPNNSGHVKVVMHNFTATDLKPKTNYQFTVRAVDRNGNESNDSNTVSQSTTAVPKVFNVKDYGAVGDGKTLNTEAIQKAIDECTPGGKVIIPEGTFKTGAIWLKSNMTLEVAEGATLLGSENADDYPYHYLLYDYSTDERFYSLINAHTYDYGSLSNIRIVGKGTIDGNGWKQNGTDPDGFPLSQTSSSTTVYENGILAKVQVERAEELGSEKPYPTRSNLITLRGVNNVYYNGFTALNPSNHTLVNLNSNNVTVNGVKLLTYDVNNADGIEFAHGDGLTVFNNVFDTGDDAMNFAAGLGASSEHEDSTKNAWIFNNYFREGHGAVVTGSHTGAWIENILAEDNVLYKTEVGLRCKTNPDNGGGARNIVFRDNAMKNIAKEGFIFTSAYSDANAAIEVEPAAVKGQFKDIVVKNITVDGTGKEAIKVEGVTDQFHENIHFENVVFMNAKATKINYLKNSSFTNVKFNNTKNPWAITNSTRLSFKGETTATPVSSDASSAPVWSKDSKLEAVNTDDVSITLKWEGAQDATGVKSYNLYDGETLLATVNGSTQTFKLTGLSPALTYNFKVEAADATGNWTENGPRLQVKTTGSKDEVAPSVPTGDNILTLSAVSGSLGTSWAKINWLPASDQYGIQRYEIYVNNQLAGTADGNVNAYTVTGLKPDTSYLIKIKAVDAAGNGTMYDTALQLTTKAVYDTGAPIWAAKSEVKAQAITQTSVKLSWTAASDDKAIIGYRIYQNGKPLEGKVKFTPINTEKSVAGTSYRVEGLEPNTTYTFKIEAGDAAGKWTGTGPSLTITTKGPQNAKKK</sequence>
<evidence type="ECO:0000313" key="7">
    <source>
        <dbReference type="EMBL" id="WHY85078.1"/>
    </source>
</evidence>
<evidence type="ECO:0000313" key="8">
    <source>
        <dbReference type="Proteomes" id="UP001178288"/>
    </source>
</evidence>
<dbReference type="PANTHER" id="PTHR31339">
    <property type="entry name" value="PECTIN LYASE-RELATED"/>
    <property type="match status" value="1"/>
</dbReference>
<dbReference type="KEGG" id="nnv:QNH39_20875"/>
<evidence type="ECO:0000259" key="6">
    <source>
        <dbReference type="PROSITE" id="PS50853"/>
    </source>
</evidence>
<dbReference type="CDD" id="cd00063">
    <property type="entry name" value="FN3"/>
    <property type="match status" value="4"/>
</dbReference>
<feature type="domain" description="Fibronectin type-III" evidence="6">
    <location>
        <begin position="38"/>
        <end position="153"/>
    </location>
</feature>
<dbReference type="AlphaFoldDB" id="A0AA95SBJ7"/>
<dbReference type="InterPro" id="IPR012334">
    <property type="entry name" value="Pectin_lyas_fold"/>
</dbReference>
<feature type="domain" description="Fibronectin type-III" evidence="6">
    <location>
        <begin position="603"/>
        <end position="693"/>
    </location>
</feature>
<dbReference type="InterPro" id="IPR013783">
    <property type="entry name" value="Ig-like_fold"/>
</dbReference>
<comment type="similarity">
    <text evidence="1 4">Belongs to the glycosyl hydrolase 28 family.</text>
</comment>
<evidence type="ECO:0000256" key="3">
    <source>
        <dbReference type="ARBA" id="ARBA00023295"/>
    </source>
</evidence>
<dbReference type="SUPFAM" id="SSF49265">
    <property type="entry name" value="Fibronectin type III"/>
    <property type="match status" value="2"/>
</dbReference>
<dbReference type="InterPro" id="IPR051801">
    <property type="entry name" value="GH28_Enzymes"/>
</dbReference>
<dbReference type="Proteomes" id="UP001178288">
    <property type="component" value="Chromosome"/>
</dbReference>
<gene>
    <name evidence="7" type="ORF">QNH39_20875</name>
</gene>
<dbReference type="Gene3D" id="2.60.40.10">
    <property type="entry name" value="Immunoglobulins"/>
    <property type="match status" value="4"/>
</dbReference>
<dbReference type="Pfam" id="PF00041">
    <property type="entry name" value="fn3"/>
    <property type="match status" value="3"/>
</dbReference>
<protein>
    <submittedName>
        <fullName evidence="7">Fibronectin type III domain-containing protein</fullName>
    </submittedName>
</protein>
<dbReference type="InterPro" id="IPR036116">
    <property type="entry name" value="FN3_sf"/>
</dbReference>
<organism evidence="7 8">
    <name type="scientific">Neobacillus novalis</name>
    <dbReference type="NCBI Taxonomy" id="220687"/>
    <lineage>
        <taxon>Bacteria</taxon>
        <taxon>Bacillati</taxon>
        <taxon>Bacillota</taxon>
        <taxon>Bacilli</taxon>
        <taxon>Bacillales</taxon>
        <taxon>Bacillaceae</taxon>
        <taxon>Neobacillus</taxon>
    </lineage>
</organism>
<evidence type="ECO:0000256" key="1">
    <source>
        <dbReference type="ARBA" id="ARBA00008834"/>
    </source>
</evidence>
<accession>A0AA95SBJ7</accession>
<dbReference type="SUPFAM" id="SSF51126">
    <property type="entry name" value="Pectin lyase-like"/>
    <property type="match status" value="1"/>
</dbReference>
<feature type="domain" description="Fibronectin type-III" evidence="6">
    <location>
        <begin position="802"/>
        <end position="899"/>
    </location>
</feature>
<dbReference type="InterPro" id="IPR001024">
    <property type="entry name" value="PLAT/LH2_dom"/>
</dbReference>
<evidence type="ECO:0000256" key="4">
    <source>
        <dbReference type="RuleBase" id="RU361169"/>
    </source>
</evidence>
<dbReference type="PROSITE" id="PS50853">
    <property type="entry name" value="FN3"/>
    <property type="match status" value="4"/>
</dbReference>
<dbReference type="InterPro" id="IPR024535">
    <property type="entry name" value="RHGA/B-epi-like_pectate_lyase"/>
</dbReference>
<dbReference type="GO" id="GO:0004650">
    <property type="term" value="F:polygalacturonase activity"/>
    <property type="evidence" value="ECO:0007669"/>
    <property type="project" value="InterPro"/>
</dbReference>
<dbReference type="RefSeq" id="WP_066091059.1">
    <property type="nucleotide sequence ID" value="NZ_CP126114.1"/>
</dbReference>
<evidence type="ECO:0000256" key="2">
    <source>
        <dbReference type="ARBA" id="ARBA00022801"/>
    </source>
</evidence>
<dbReference type="Gene3D" id="2.160.20.10">
    <property type="entry name" value="Single-stranded right-handed beta-helix, Pectin lyase-like"/>
    <property type="match status" value="1"/>
</dbReference>
<feature type="domain" description="PLAT" evidence="5">
    <location>
        <begin position="870"/>
        <end position="905"/>
    </location>
</feature>
<dbReference type="InterPro" id="IPR003961">
    <property type="entry name" value="FN3_dom"/>
</dbReference>
<dbReference type="SMART" id="SM00060">
    <property type="entry name" value="FN3"/>
    <property type="match status" value="4"/>
</dbReference>
<dbReference type="PANTHER" id="PTHR31339:SF9">
    <property type="entry name" value="PLASMIN AND FIBRONECTIN-BINDING PROTEIN A"/>
    <property type="match status" value="1"/>
</dbReference>
<keyword evidence="3 4" id="KW-0326">Glycosidase</keyword>
<dbReference type="InterPro" id="IPR000743">
    <property type="entry name" value="Glyco_hydro_28"/>
</dbReference>